<comment type="subcellular location">
    <subcellularLocation>
        <location evidence="1">Nucleus</location>
    </subcellularLocation>
</comment>
<name>A0A4S4DGG3_CAMSN</name>
<dbReference type="EMBL" id="SDRB02011419">
    <property type="protein sequence ID" value="THG01424.1"/>
    <property type="molecule type" value="Genomic_DNA"/>
</dbReference>
<dbReference type="CDD" id="cd00167">
    <property type="entry name" value="SANT"/>
    <property type="match status" value="2"/>
</dbReference>
<dbReference type="AlphaFoldDB" id="A0A4S4DGG3"/>
<keyword evidence="9" id="KW-1185">Reference proteome</keyword>
<sequence length="547" mass="60488">MEDTPVDFSLAPEALQIPCNLDILILSSDLAHFVKVLSIGDKNDGEEQAKCICVNPGRLARGEGAGFFVELNYRGSPDSASASIIAAGPFTTTDNLFFEPLTELLAYAQRKQPQLLLLRCGTLAYTPLTALPAYEMDQLIETPDQQLVSLQPKYGHLKELHSSIKLCERALVSADPTVTLLGSYSQGSMMGRSPSSSDENGLKKGPWTPEEDRKLIDYIERNGHGSWRALPKLAGLNRCGKSCRLRWTNYLRPDIKRGKFSDEEEQIIINLHAVLGNKWSAIATHLPGRTDNEIKNFWNTHLKKKLLQMGIDPVTHRPRTDLCLLANLPQLLSAAASHFVNPMNNNSWDNNSLSLRLHTDATQQLAKLQLLHNIVQVLSTSPVTPTMEALNHLGTLPLHDHHDHLHEYLRMNSQFELEGLGNSTINLASNPNQIPYSSTFPSLIDVNQPTHNVHQPIGNSKIFNGDDSDANDQFGAIPKENSLPPLVSVLDSTDQCFTVNGMENKMNPSDHISNPSTSTSTTFGEAWGELLDDDDAGDSFLLDLQRL</sequence>
<keyword evidence="3" id="KW-0238">DNA-binding</keyword>
<dbReference type="GO" id="GO:0003677">
    <property type="term" value="F:DNA binding"/>
    <property type="evidence" value="ECO:0007669"/>
    <property type="project" value="UniProtKB-KW"/>
</dbReference>
<feature type="domain" description="Myb-like" evidence="6">
    <location>
        <begin position="252"/>
        <end position="302"/>
    </location>
</feature>
<dbReference type="Gene3D" id="1.10.10.60">
    <property type="entry name" value="Homeodomain-like"/>
    <property type="match status" value="2"/>
</dbReference>
<gene>
    <name evidence="8" type="ORF">TEA_023612</name>
</gene>
<dbReference type="FunFam" id="1.10.10.60:FF:000349">
    <property type="entry name" value="Transcription factor MYB39"/>
    <property type="match status" value="1"/>
</dbReference>
<dbReference type="PROSITE" id="PS50090">
    <property type="entry name" value="MYB_LIKE"/>
    <property type="match status" value="2"/>
</dbReference>
<dbReference type="Proteomes" id="UP000306102">
    <property type="component" value="Unassembled WGS sequence"/>
</dbReference>
<dbReference type="GO" id="GO:0005634">
    <property type="term" value="C:nucleus"/>
    <property type="evidence" value="ECO:0007669"/>
    <property type="project" value="UniProtKB-SubCell"/>
</dbReference>
<evidence type="ECO:0000256" key="3">
    <source>
        <dbReference type="ARBA" id="ARBA00023125"/>
    </source>
</evidence>
<dbReference type="SMART" id="SM00717">
    <property type="entry name" value="SANT"/>
    <property type="match status" value="2"/>
</dbReference>
<dbReference type="PANTHER" id="PTHR10641">
    <property type="entry name" value="MYB FAMILY TRANSCRIPTION FACTOR"/>
    <property type="match status" value="1"/>
</dbReference>
<dbReference type="InterPro" id="IPR017930">
    <property type="entry name" value="Myb_dom"/>
</dbReference>
<evidence type="ECO:0000256" key="1">
    <source>
        <dbReference type="ARBA" id="ARBA00004123"/>
    </source>
</evidence>
<dbReference type="Pfam" id="PF00249">
    <property type="entry name" value="Myb_DNA-binding"/>
    <property type="match status" value="2"/>
</dbReference>
<evidence type="ECO:0000256" key="2">
    <source>
        <dbReference type="ARBA" id="ARBA00022737"/>
    </source>
</evidence>
<keyword evidence="2" id="KW-0677">Repeat</keyword>
<comment type="caution">
    <text evidence="8">The sequence shown here is derived from an EMBL/GenBank/DDBJ whole genome shotgun (WGS) entry which is preliminary data.</text>
</comment>
<dbReference type="FunFam" id="1.10.10.60:FF:000001">
    <property type="entry name" value="MYB-related transcription factor"/>
    <property type="match status" value="1"/>
</dbReference>
<dbReference type="PANTHER" id="PTHR10641:SF1303">
    <property type="entry name" value="MYB TRANSCRIPTION FACTOR"/>
    <property type="match status" value="1"/>
</dbReference>
<feature type="region of interest" description="Disordered" evidence="5">
    <location>
        <begin position="188"/>
        <end position="207"/>
    </location>
</feature>
<dbReference type="PROSITE" id="PS51294">
    <property type="entry name" value="HTH_MYB"/>
    <property type="match status" value="2"/>
</dbReference>
<feature type="domain" description="HTH myb-type" evidence="7">
    <location>
        <begin position="199"/>
        <end position="251"/>
    </location>
</feature>
<accession>A0A4S4DGG3</accession>
<dbReference type="SUPFAM" id="SSF46689">
    <property type="entry name" value="Homeodomain-like"/>
    <property type="match status" value="1"/>
</dbReference>
<dbReference type="InterPro" id="IPR001005">
    <property type="entry name" value="SANT/Myb"/>
</dbReference>
<dbReference type="Gene3D" id="3.60.21.60">
    <property type="match status" value="1"/>
</dbReference>
<reference evidence="8 9" key="1">
    <citation type="journal article" date="2018" name="Proc. Natl. Acad. Sci. U.S.A.">
        <title>Draft genome sequence of Camellia sinensis var. sinensis provides insights into the evolution of the tea genome and tea quality.</title>
        <authorList>
            <person name="Wei C."/>
            <person name="Yang H."/>
            <person name="Wang S."/>
            <person name="Zhao J."/>
            <person name="Liu C."/>
            <person name="Gao L."/>
            <person name="Xia E."/>
            <person name="Lu Y."/>
            <person name="Tai Y."/>
            <person name="She G."/>
            <person name="Sun J."/>
            <person name="Cao H."/>
            <person name="Tong W."/>
            <person name="Gao Q."/>
            <person name="Li Y."/>
            <person name="Deng W."/>
            <person name="Jiang X."/>
            <person name="Wang W."/>
            <person name="Chen Q."/>
            <person name="Zhang S."/>
            <person name="Li H."/>
            <person name="Wu J."/>
            <person name="Wang P."/>
            <person name="Li P."/>
            <person name="Shi C."/>
            <person name="Zheng F."/>
            <person name="Jian J."/>
            <person name="Huang B."/>
            <person name="Shan D."/>
            <person name="Shi M."/>
            <person name="Fang C."/>
            <person name="Yue Y."/>
            <person name="Li F."/>
            <person name="Li D."/>
            <person name="Wei S."/>
            <person name="Han B."/>
            <person name="Jiang C."/>
            <person name="Yin Y."/>
            <person name="Xia T."/>
            <person name="Zhang Z."/>
            <person name="Bennetzen J.L."/>
            <person name="Zhao S."/>
            <person name="Wan X."/>
        </authorList>
    </citation>
    <scope>NUCLEOTIDE SEQUENCE [LARGE SCALE GENOMIC DNA]</scope>
    <source>
        <strain evidence="9">cv. Shuchazao</strain>
        <tissue evidence="8">Leaf</tissue>
    </source>
</reference>
<dbReference type="STRING" id="542762.A0A4S4DGG3"/>
<evidence type="ECO:0000259" key="6">
    <source>
        <dbReference type="PROSITE" id="PS50090"/>
    </source>
</evidence>
<evidence type="ECO:0000313" key="9">
    <source>
        <dbReference type="Proteomes" id="UP000306102"/>
    </source>
</evidence>
<protein>
    <submittedName>
        <fullName evidence="8">Uncharacterized protein</fullName>
    </submittedName>
</protein>
<evidence type="ECO:0000256" key="5">
    <source>
        <dbReference type="SAM" id="MobiDB-lite"/>
    </source>
</evidence>
<feature type="compositionally biased region" description="Polar residues" evidence="5">
    <location>
        <begin position="188"/>
        <end position="199"/>
    </location>
</feature>
<evidence type="ECO:0000313" key="8">
    <source>
        <dbReference type="EMBL" id="THG01424.1"/>
    </source>
</evidence>
<proteinExistence type="predicted"/>
<evidence type="ECO:0000256" key="4">
    <source>
        <dbReference type="ARBA" id="ARBA00023242"/>
    </source>
</evidence>
<organism evidence="8 9">
    <name type="scientific">Camellia sinensis var. sinensis</name>
    <name type="common">China tea</name>
    <dbReference type="NCBI Taxonomy" id="542762"/>
    <lineage>
        <taxon>Eukaryota</taxon>
        <taxon>Viridiplantae</taxon>
        <taxon>Streptophyta</taxon>
        <taxon>Embryophyta</taxon>
        <taxon>Tracheophyta</taxon>
        <taxon>Spermatophyta</taxon>
        <taxon>Magnoliopsida</taxon>
        <taxon>eudicotyledons</taxon>
        <taxon>Gunneridae</taxon>
        <taxon>Pentapetalae</taxon>
        <taxon>asterids</taxon>
        <taxon>Ericales</taxon>
        <taxon>Theaceae</taxon>
        <taxon>Camellia</taxon>
    </lineage>
</organism>
<evidence type="ECO:0000259" key="7">
    <source>
        <dbReference type="PROSITE" id="PS51294"/>
    </source>
</evidence>
<feature type="domain" description="HTH myb-type" evidence="7">
    <location>
        <begin position="252"/>
        <end position="306"/>
    </location>
</feature>
<feature type="domain" description="Myb-like" evidence="6">
    <location>
        <begin position="199"/>
        <end position="251"/>
    </location>
</feature>
<dbReference type="InterPro" id="IPR015495">
    <property type="entry name" value="Myb_TF_plants"/>
</dbReference>
<dbReference type="InterPro" id="IPR009057">
    <property type="entry name" value="Homeodomain-like_sf"/>
</dbReference>
<keyword evidence="4" id="KW-0539">Nucleus</keyword>